<keyword evidence="3" id="KW-0813">Transport</keyword>
<feature type="transmembrane region" description="Helical" evidence="9">
    <location>
        <begin position="179"/>
        <end position="198"/>
    </location>
</feature>
<reference evidence="11" key="1">
    <citation type="submission" date="2025-08" db="UniProtKB">
        <authorList>
            <consortium name="RefSeq"/>
        </authorList>
    </citation>
    <scope>IDENTIFICATION</scope>
</reference>
<keyword evidence="5 9" id="KW-1133">Transmembrane helix</keyword>
<comment type="subcellular location">
    <subcellularLocation>
        <location evidence="1">Membrane</location>
        <topology evidence="1">Multi-pass membrane protein</topology>
    </subcellularLocation>
</comment>
<evidence type="ECO:0000256" key="9">
    <source>
        <dbReference type="SAM" id="Phobius"/>
    </source>
</evidence>
<evidence type="ECO:0000256" key="8">
    <source>
        <dbReference type="ARBA" id="ARBA00023303"/>
    </source>
</evidence>
<dbReference type="RefSeq" id="XP_015264549.1">
    <property type="nucleotide sequence ID" value="XM_015409063.1"/>
</dbReference>
<feature type="transmembrane region" description="Helical" evidence="9">
    <location>
        <begin position="48"/>
        <end position="69"/>
    </location>
</feature>
<proteinExistence type="inferred from homology"/>
<evidence type="ECO:0000256" key="4">
    <source>
        <dbReference type="ARBA" id="ARBA00022692"/>
    </source>
</evidence>
<keyword evidence="6" id="KW-0406">Ion transport</keyword>
<organism evidence="10 11">
    <name type="scientific">Gekko japonicus</name>
    <name type="common">Schlegel's Japanese gecko</name>
    <dbReference type="NCBI Taxonomy" id="146911"/>
    <lineage>
        <taxon>Eukaryota</taxon>
        <taxon>Metazoa</taxon>
        <taxon>Chordata</taxon>
        <taxon>Craniata</taxon>
        <taxon>Vertebrata</taxon>
        <taxon>Euteleostomi</taxon>
        <taxon>Lepidosauria</taxon>
        <taxon>Squamata</taxon>
        <taxon>Bifurcata</taxon>
        <taxon>Gekkota</taxon>
        <taxon>Gekkonidae</taxon>
        <taxon>Gekkoninae</taxon>
        <taxon>Gekko</taxon>
    </lineage>
</organism>
<sequence length="318" mass="35514">MDKFRTVLDFCLSHQKVLGYGAVSLLTAGSERIFSVVVFKCPCNSWNLLYGSVFLLVPALILFLLGLLLSTRCWKVLTGCCAPGRLSRYSHRGRICRYLRVLWLVVVGAAVAPFTWIAVALLGGHFYECAASGNTIVQKYLCQDKEIQCLKEMLQVPCGGSSLQEVQDLLMSLRAQSQVMGWILISSVTILALISTCISRCRSPVSILHLAFWKIYMAKEQELFEIKAKEHAAKLAERNLKCFFDSTELEPFQTPSTRSWQTISSLFAFNPEEHYYSMIHKYVSSKNKNGSIISAEGDMFPSCLGFVDAAVGTDTEVL</sequence>
<name>A0ABM1JSW2_GEKJA</name>
<dbReference type="Proteomes" id="UP000694871">
    <property type="component" value="Unplaced"/>
</dbReference>
<evidence type="ECO:0000256" key="3">
    <source>
        <dbReference type="ARBA" id="ARBA00022448"/>
    </source>
</evidence>
<feature type="transmembrane region" description="Helical" evidence="9">
    <location>
        <begin position="101"/>
        <end position="122"/>
    </location>
</feature>
<keyword evidence="7 9" id="KW-0472">Membrane</keyword>
<evidence type="ECO:0000256" key="6">
    <source>
        <dbReference type="ARBA" id="ARBA00023065"/>
    </source>
</evidence>
<dbReference type="InterPro" id="IPR029569">
    <property type="entry name" value="CALHM"/>
</dbReference>
<dbReference type="PANTHER" id="PTHR32261:SF4">
    <property type="entry name" value="CALCIUM HOMEOSTASIS MODULATOR PROTEIN 6"/>
    <property type="match status" value="1"/>
</dbReference>
<evidence type="ECO:0000256" key="7">
    <source>
        <dbReference type="ARBA" id="ARBA00023136"/>
    </source>
</evidence>
<dbReference type="PANTHER" id="PTHR32261">
    <property type="entry name" value="CALCIUM HOMEOSTASIS MODULATOR PROTEIN"/>
    <property type="match status" value="1"/>
</dbReference>
<evidence type="ECO:0000256" key="1">
    <source>
        <dbReference type="ARBA" id="ARBA00004141"/>
    </source>
</evidence>
<evidence type="ECO:0000313" key="11">
    <source>
        <dbReference type="RefSeq" id="XP_015264549.1"/>
    </source>
</evidence>
<dbReference type="Pfam" id="PF14798">
    <property type="entry name" value="Ca_hom_mod"/>
    <property type="match status" value="1"/>
</dbReference>
<keyword evidence="10" id="KW-1185">Reference proteome</keyword>
<keyword evidence="8" id="KW-0407">Ion channel</keyword>
<accession>A0ABM1JSW2</accession>
<evidence type="ECO:0000313" key="10">
    <source>
        <dbReference type="Proteomes" id="UP000694871"/>
    </source>
</evidence>
<evidence type="ECO:0000256" key="2">
    <source>
        <dbReference type="ARBA" id="ARBA00008497"/>
    </source>
</evidence>
<gene>
    <name evidence="11" type="primary">LOC107108601</name>
</gene>
<comment type="similarity">
    <text evidence="2">Belongs to the CALHM family.</text>
</comment>
<protein>
    <submittedName>
        <fullName evidence="11">Protein FAM26F-like</fullName>
    </submittedName>
</protein>
<evidence type="ECO:0000256" key="5">
    <source>
        <dbReference type="ARBA" id="ARBA00022989"/>
    </source>
</evidence>
<dbReference type="GeneID" id="107108601"/>
<keyword evidence="4 9" id="KW-0812">Transmembrane</keyword>